<organism evidence="1">
    <name type="scientific">Siphoviridae sp. ctZpP9</name>
    <dbReference type="NCBI Taxonomy" id="2826386"/>
    <lineage>
        <taxon>Viruses</taxon>
        <taxon>Duplodnaviria</taxon>
        <taxon>Heunggongvirae</taxon>
        <taxon>Uroviricota</taxon>
        <taxon>Caudoviricetes</taxon>
    </lineage>
</organism>
<name>A0A8S5MVL1_9CAUD</name>
<accession>A0A8S5MVL1</accession>
<dbReference type="EMBL" id="BK014998">
    <property type="protein sequence ID" value="DAD86385.1"/>
    <property type="molecule type" value="Genomic_DNA"/>
</dbReference>
<reference evidence="1" key="1">
    <citation type="journal article" date="2021" name="Proc. Natl. Acad. Sci. U.S.A.">
        <title>A Catalog of Tens of Thousands of Viruses from Human Metagenomes Reveals Hidden Associations with Chronic Diseases.</title>
        <authorList>
            <person name="Tisza M.J."/>
            <person name="Buck C.B."/>
        </authorList>
    </citation>
    <scope>NUCLEOTIDE SEQUENCE</scope>
    <source>
        <strain evidence="1">CtZpP9</strain>
    </source>
</reference>
<sequence>MEEELNKFLSRYLGQGELKKDYVQQDDIDMLVFAAVDYGIEQEIIDYGTEHPDEPFWNLLLLLDGHTGPHSMTKEEIDAEPDEED</sequence>
<evidence type="ECO:0000313" key="1">
    <source>
        <dbReference type="EMBL" id="DAD86385.1"/>
    </source>
</evidence>
<protein>
    <submittedName>
        <fullName evidence="1">Uncharacterized protein</fullName>
    </submittedName>
</protein>
<proteinExistence type="predicted"/>